<evidence type="ECO:0000313" key="2">
    <source>
        <dbReference type="EMBL" id="CAK9323511.1"/>
    </source>
</evidence>
<dbReference type="EMBL" id="OZ021740">
    <property type="protein sequence ID" value="CAK9323511.1"/>
    <property type="molecule type" value="Genomic_DNA"/>
</dbReference>
<keyword evidence="3" id="KW-1185">Reference proteome</keyword>
<evidence type="ECO:0000313" key="3">
    <source>
        <dbReference type="Proteomes" id="UP001642487"/>
    </source>
</evidence>
<organism evidence="2 3">
    <name type="scientific">Citrullus colocynthis</name>
    <name type="common">colocynth</name>
    <dbReference type="NCBI Taxonomy" id="252529"/>
    <lineage>
        <taxon>Eukaryota</taxon>
        <taxon>Viridiplantae</taxon>
        <taxon>Streptophyta</taxon>
        <taxon>Embryophyta</taxon>
        <taxon>Tracheophyta</taxon>
        <taxon>Spermatophyta</taxon>
        <taxon>Magnoliopsida</taxon>
        <taxon>eudicotyledons</taxon>
        <taxon>Gunneridae</taxon>
        <taxon>Pentapetalae</taxon>
        <taxon>rosids</taxon>
        <taxon>fabids</taxon>
        <taxon>Cucurbitales</taxon>
        <taxon>Cucurbitaceae</taxon>
        <taxon>Benincaseae</taxon>
        <taxon>Citrullus</taxon>
    </lineage>
</organism>
<reference evidence="2 3" key="1">
    <citation type="submission" date="2024-03" db="EMBL/GenBank/DDBJ databases">
        <authorList>
            <person name="Gkanogiannis A."/>
            <person name="Becerra Lopez-Lavalle L."/>
        </authorList>
    </citation>
    <scope>NUCLEOTIDE SEQUENCE [LARGE SCALE GENOMIC DNA]</scope>
</reference>
<proteinExistence type="predicted"/>
<sequence>MATAGKVQSRGKMPKRERKNPKCKNISITTSPLHLQRTDLLPISSTKQRHLSVLRHSPPTISPRICLALPPPMAEDEYLICAFG</sequence>
<name>A0ABP0YWU8_9ROSI</name>
<feature type="compositionally biased region" description="Basic residues" evidence="1">
    <location>
        <begin position="12"/>
        <end position="22"/>
    </location>
</feature>
<feature type="region of interest" description="Disordered" evidence="1">
    <location>
        <begin position="1"/>
        <end position="23"/>
    </location>
</feature>
<protein>
    <submittedName>
        <fullName evidence="2">Uncharacterized protein</fullName>
    </submittedName>
</protein>
<accession>A0ABP0YWU8</accession>
<evidence type="ECO:0000256" key="1">
    <source>
        <dbReference type="SAM" id="MobiDB-lite"/>
    </source>
</evidence>
<dbReference type="Proteomes" id="UP001642487">
    <property type="component" value="Chromosome 6"/>
</dbReference>
<gene>
    <name evidence="2" type="ORF">CITCOLO1_LOCUS15696</name>
</gene>